<comment type="caution">
    <text evidence="1">The sequence shown here is derived from an EMBL/GenBank/DDBJ whole genome shotgun (WGS) entry which is preliminary data.</text>
</comment>
<evidence type="ECO:0000313" key="2">
    <source>
        <dbReference type="Proteomes" id="UP000010411"/>
    </source>
</evidence>
<protein>
    <submittedName>
        <fullName evidence="1">Uncharacterized protein</fullName>
    </submittedName>
</protein>
<reference evidence="1 2" key="1">
    <citation type="submission" date="2012-11" db="EMBL/GenBank/DDBJ databases">
        <authorList>
            <person name="Huguet-Tapia J.C."/>
            <person name="Durkin A.S."/>
            <person name="Pettis G.S."/>
            <person name="Badger J.H."/>
        </authorList>
    </citation>
    <scope>NUCLEOTIDE SEQUENCE [LARGE SCALE GENOMIC DNA]</scope>
    <source>
        <strain evidence="1 2">91-03</strain>
    </source>
</reference>
<dbReference type="PATRIC" id="fig|698759.3.peg.5145"/>
<dbReference type="AlphaFoldDB" id="L1KTQ9"/>
<accession>L1KTQ9</accession>
<gene>
    <name evidence="1" type="ORF">STRIP9103_03110</name>
</gene>
<keyword evidence="2" id="KW-1185">Reference proteome</keyword>
<name>L1KTQ9_9ACTN</name>
<organism evidence="1 2">
    <name type="scientific">Streptomyces ipomoeae 91-03</name>
    <dbReference type="NCBI Taxonomy" id="698759"/>
    <lineage>
        <taxon>Bacteria</taxon>
        <taxon>Bacillati</taxon>
        <taxon>Actinomycetota</taxon>
        <taxon>Actinomycetes</taxon>
        <taxon>Kitasatosporales</taxon>
        <taxon>Streptomycetaceae</taxon>
        <taxon>Streptomyces</taxon>
    </lineage>
</organism>
<evidence type="ECO:0000313" key="1">
    <source>
        <dbReference type="EMBL" id="EKX64206.1"/>
    </source>
</evidence>
<dbReference type="Proteomes" id="UP000010411">
    <property type="component" value="Unassembled WGS sequence"/>
</dbReference>
<proteinExistence type="predicted"/>
<dbReference type="EMBL" id="AEJC01000392">
    <property type="protein sequence ID" value="EKX64206.1"/>
    <property type="molecule type" value="Genomic_DNA"/>
</dbReference>
<sequence>MPDVAVPKTMADRICLFKSQVADRRMLIVLDDAPSSL</sequence>